<evidence type="ECO:0000256" key="13">
    <source>
        <dbReference type="ARBA" id="ARBA00023316"/>
    </source>
</evidence>
<keyword evidence="1" id="KW-1003">Cell membrane</keyword>
<evidence type="ECO:0000256" key="4">
    <source>
        <dbReference type="ARBA" id="ARBA00022676"/>
    </source>
</evidence>
<comment type="caution">
    <text evidence="20">The sequence shown here is derived from an EMBL/GenBank/DDBJ whole genome shotgun (WGS) entry which is preliminary data.</text>
</comment>
<keyword evidence="8" id="KW-0133">Cell shape</keyword>
<evidence type="ECO:0000256" key="10">
    <source>
        <dbReference type="ARBA" id="ARBA00022989"/>
    </source>
</evidence>
<feature type="domain" description="Glycosyl transferase family 51" evidence="19">
    <location>
        <begin position="69"/>
        <end position="244"/>
    </location>
</feature>
<evidence type="ECO:0000256" key="5">
    <source>
        <dbReference type="ARBA" id="ARBA00022679"/>
    </source>
</evidence>
<feature type="compositionally biased region" description="Gly residues" evidence="16">
    <location>
        <begin position="818"/>
        <end position="831"/>
    </location>
</feature>
<organism evidence="20 21">
    <name type="scientific">Paenibacillus physcomitrellae</name>
    <dbReference type="NCBI Taxonomy" id="1619311"/>
    <lineage>
        <taxon>Bacteria</taxon>
        <taxon>Bacillati</taxon>
        <taxon>Bacillota</taxon>
        <taxon>Bacilli</taxon>
        <taxon>Bacillales</taxon>
        <taxon>Paenibacillaceae</taxon>
        <taxon>Paenibacillus</taxon>
    </lineage>
</organism>
<dbReference type="InterPro" id="IPR036116">
    <property type="entry name" value="FN3_sf"/>
</dbReference>
<evidence type="ECO:0000259" key="18">
    <source>
        <dbReference type="Pfam" id="PF00905"/>
    </source>
</evidence>
<reference evidence="21" key="1">
    <citation type="journal article" date="2019" name="Int. J. Syst. Evol. Microbiol.">
        <title>The Global Catalogue of Microorganisms (GCM) 10K type strain sequencing project: providing services to taxonomists for standard genome sequencing and annotation.</title>
        <authorList>
            <consortium name="The Broad Institute Genomics Platform"/>
            <consortium name="The Broad Institute Genome Sequencing Center for Infectious Disease"/>
            <person name="Wu L."/>
            <person name="Ma J."/>
        </authorList>
    </citation>
    <scope>NUCLEOTIDE SEQUENCE [LARGE SCALE GENOMIC DNA]</scope>
    <source>
        <strain evidence="21">CGMCC 1.15044</strain>
    </source>
</reference>
<feature type="compositionally biased region" description="Low complexity" evidence="16">
    <location>
        <begin position="554"/>
        <end position="567"/>
    </location>
</feature>
<evidence type="ECO:0000313" key="21">
    <source>
        <dbReference type="Proteomes" id="UP000609323"/>
    </source>
</evidence>
<evidence type="ECO:0000313" key="20">
    <source>
        <dbReference type="EMBL" id="GGA24790.1"/>
    </source>
</evidence>
<feature type="region of interest" description="Disordered" evidence="16">
    <location>
        <begin position="541"/>
        <end position="569"/>
    </location>
</feature>
<evidence type="ECO:0000256" key="17">
    <source>
        <dbReference type="SAM" id="Phobius"/>
    </source>
</evidence>
<dbReference type="InterPro" id="IPR023346">
    <property type="entry name" value="Lysozyme-like_dom_sf"/>
</dbReference>
<keyword evidence="21" id="KW-1185">Reference proteome</keyword>
<keyword evidence="11 17" id="KW-0472">Membrane</keyword>
<evidence type="ECO:0000256" key="1">
    <source>
        <dbReference type="ARBA" id="ARBA00022475"/>
    </source>
</evidence>
<keyword evidence="2" id="KW-0121">Carboxypeptidase</keyword>
<keyword evidence="5" id="KW-0808">Transferase</keyword>
<evidence type="ECO:0000256" key="9">
    <source>
        <dbReference type="ARBA" id="ARBA00022984"/>
    </source>
</evidence>
<evidence type="ECO:0000256" key="6">
    <source>
        <dbReference type="ARBA" id="ARBA00022692"/>
    </source>
</evidence>
<keyword evidence="4" id="KW-0328">Glycosyltransferase</keyword>
<dbReference type="InterPro" id="IPR050396">
    <property type="entry name" value="Glycosyltr_51/Transpeptidase"/>
</dbReference>
<sequence length="857" mass="93328">MSDQPKGKKKKKRLNGRMIFWTAFFTIAVAVICGIIGYLFITVNGEKLLDANRDKLVVNGPTQVFDRSGKLMGELSVETSDPVESQDIPKLLKMAFVATEDKRFYEHSGVDFWSIGRAAVKDVVARSMVEGGSTITQQLAKNIFLTRDKTFFRKATEMSIAMALERQLSKDEILTMYLNRINFGGTTYGIKAASEKYFGISDLNKLEIWQMATLAAMPKGPSAYNPLRHPEASTARRAVVLDLMYEQGLITAEQRDQAKTVVYDYQPPAQQQKYPAFIDYVMDEAEDVMPDLTEDDLVRGGYKIYTTMDAQAQKAVEKAFADDDLFEKSVDDQPVQAAMMIMNHENGSILALLGGRDYERKGFSRINSRRQPGSAFKPIVAYAPALESGKFTMDSELSNEKQCFSDYCPTNLHGYSKTIGMTEAITKSENIPAVWLLNQIGVKTGISYAEKMGIKLDKNDNNLAIALGGLTQGTTVKEMAAAYSVFGNEGRYNDPYSIKQVVNQEGTVVYQHGNPEQKKVLSSDTAYYMTKMMQDVISDGTGKNAKLGDRPLAGKTGTTQSGISGSSRNRDAWFVGYTPEWTAAVWMGYDKPDKNHLLKGSSGEAAKLFSTVMKEALEGVPIKDFEAPDNLTQSTPEPSESAPQGITDLSGSYDNSTGTVKLSWSPAAEQADGGEYRIYRKASEEQDFSLLMSVLTTDAEDLSVVPGTTYQYYVTYYDKNSDQESEASNKVEVDVPKEELPASEEPSPDESAPDESGWPGQPSDGEFTPPPVQSGEPGQTDNGGNEEQGEDQGQAEPPATNTPGRGGGRGNPSFEPGQGSGQDNGLSGQGTGMPVNPDQGTATGTATGSVSDPPGNP</sequence>
<dbReference type="SUPFAM" id="SSF56601">
    <property type="entry name" value="beta-lactamase/transpeptidase-like"/>
    <property type="match status" value="1"/>
</dbReference>
<dbReference type="InterPro" id="IPR001460">
    <property type="entry name" value="PCN-bd_Tpept"/>
</dbReference>
<feature type="region of interest" description="Disordered" evidence="16">
    <location>
        <begin position="624"/>
        <end position="661"/>
    </location>
</feature>
<protein>
    <submittedName>
        <fullName evidence="20">Penicillin-binding protein 1F</fullName>
    </submittedName>
</protein>
<dbReference type="Pfam" id="PF00912">
    <property type="entry name" value="Transgly"/>
    <property type="match status" value="1"/>
</dbReference>
<evidence type="ECO:0000256" key="7">
    <source>
        <dbReference type="ARBA" id="ARBA00022801"/>
    </source>
</evidence>
<evidence type="ECO:0000256" key="16">
    <source>
        <dbReference type="SAM" id="MobiDB-lite"/>
    </source>
</evidence>
<feature type="compositionally biased region" description="Polar residues" evidence="16">
    <location>
        <begin position="630"/>
        <end position="661"/>
    </location>
</feature>
<dbReference type="Proteomes" id="UP000609323">
    <property type="component" value="Unassembled WGS sequence"/>
</dbReference>
<keyword evidence="9" id="KW-0573">Peptidoglycan synthesis</keyword>
<gene>
    <name evidence="20" type="primary">pbpF</name>
    <name evidence="20" type="ORF">GCM10010917_07080</name>
</gene>
<keyword evidence="3" id="KW-0645">Protease</keyword>
<accession>A0ABQ1FQX8</accession>
<evidence type="ECO:0000256" key="15">
    <source>
        <dbReference type="ARBA" id="ARBA00049902"/>
    </source>
</evidence>
<dbReference type="SUPFAM" id="SSF53955">
    <property type="entry name" value="Lysozyme-like"/>
    <property type="match status" value="1"/>
</dbReference>
<dbReference type="Pfam" id="PF00905">
    <property type="entry name" value="Transpeptidase"/>
    <property type="match status" value="1"/>
</dbReference>
<evidence type="ECO:0000256" key="8">
    <source>
        <dbReference type="ARBA" id="ARBA00022960"/>
    </source>
</evidence>
<dbReference type="Gene3D" id="3.40.710.10">
    <property type="entry name" value="DD-peptidase/beta-lactamase superfamily"/>
    <property type="match status" value="1"/>
</dbReference>
<evidence type="ECO:0000256" key="3">
    <source>
        <dbReference type="ARBA" id="ARBA00022670"/>
    </source>
</evidence>
<feature type="compositionally biased region" description="Low complexity" evidence="16">
    <location>
        <begin position="778"/>
        <end position="796"/>
    </location>
</feature>
<evidence type="ECO:0000256" key="11">
    <source>
        <dbReference type="ARBA" id="ARBA00023136"/>
    </source>
</evidence>
<feature type="compositionally biased region" description="Basic and acidic residues" evidence="16">
    <location>
        <begin position="721"/>
        <end position="740"/>
    </location>
</feature>
<dbReference type="SUPFAM" id="SSF49265">
    <property type="entry name" value="Fibronectin type III"/>
    <property type="match status" value="1"/>
</dbReference>
<feature type="domain" description="Penicillin-binding protein transpeptidase" evidence="18">
    <location>
        <begin position="338"/>
        <end position="614"/>
    </location>
</feature>
<evidence type="ECO:0000256" key="2">
    <source>
        <dbReference type="ARBA" id="ARBA00022645"/>
    </source>
</evidence>
<dbReference type="PANTHER" id="PTHR32282">
    <property type="entry name" value="BINDING PROTEIN TRANSPEPTIDASE, PUTATIVE-RELATED"/>
    <property type="match status" value="1"/>
</dbReference>
<evidence type="ECO:0000259" key="19">
    <source>
        <dbReference type="Pfam" id="PF00912"/>
    </source>
</evidence>
<dbReference type="Gene3D" id="1.10.3810.10">
    <property type="entry name" value="Biosynthetic peptidoglycan transglycosylase-like"/>
    <property type="match status" value="1"/>
</dbReference>
<dbReference type="InterPro" id="IPR036950">
    <property type="entry name" value="PBP_transglycosylase"/>
</dbReference>
<evidence type="ECO:0000256" key="14">
    <source>
        <dbReference type="ARBA" id="ARBA00034000"/>
    </source>
</evidence>
<proteinExistence type="predicted"/>
<dbReference type="InterPro" id="IPR013783">
    <property type="entry name" value="Ig-like_fold"/>
</dbReference>
<dbReference type="InterPro" id="IPR012338">
    <property type="entry name" value="Beta-lactam/transpept-like"/>
</dbReference>
<dbReference type="InterPro" id="IPR001264">
    <property type="entry name" value="Glyco_trans_51"/>
</dbReference>
<keyword evidence="7" id="KW-0378">Hydrolase</keyword>
<dbReference type="NCBIfam" id="TIGR02074">
    <property type="entry name" value="PBP_1a_fam"/>
    <property type="match status" value="1"/>
</dbReference>
<dbReference type="Gene3D" id="2.60.40.10">
    <property type="entry name" value="Immunoglobulins"/>
    <property type="match status" value="1"/>
</dbReference>
<keyword evidence="6 17" id="KW-0812">Transmembrane</keyword>
<keyword evidence="12" id="KW-0511">Multifunctional enzyme</keyword>
<dbReference type="PANTHER" id="PTHR32282:SF32">
    <property type="entry name" value="PENICILLIN-BINDING PROTEIN 2A"/>
    <property type="match status" value="1"/>
</dbReference>
<name>A0ABQ1FQX8_9BACL</name>
<feature type="region of interest" description="Disordered" evidence="16">
    <location>
        <begin position="721"/>
        <end position="857"/>
    </location>
</feature>
<feature type="transmembrane region" description="Helical" evidence="17">
    <location>
        <begin position="20"/>
        <end position="41"/>
    </location>
</feature>
<evidence type="ECO:0000256" key="12">
    <source>
        <dbReference type="ARBA" id="ARBA00023268"/>
    </source>
</evidence>
<comment type="catalytic activity">
    <reaction evidence="14">
        <text>Preferential cleavage: (Ac)2-L-Lys-D-Ala-|-D-Ala. Also transpeptidation of peptidyl-alanyl moieties that are N-acyl substituents of D-alanine.</text>
        <dbReference type="EC" id="3.4.16.4"/>
    </reaction>
</comment>
<keyword evidence="10 17" id="KW-1133">Transmembrane helix</keyword>
<comment type="catalytic activity">
    <reaction evidence="15">
        <text>[GlcNAc-(1-&gt;4)-Mur2Ac(oyl-L-Ala-gamma-D-Glu-L-Lys-D-Ala-D-Ala)](n)-di-trans,octa-cis-undecaprenyl diphosphate + beta-D-GlcNAc-(1-&gt;4)-Mur2Ac(oyl-L-Ala-gamma-D-Glu-L-Lys-D-Ala-D-Ala)-di-trans,octa-cis-undecaprenyl diphosphate = [GlcNAc-(1-&gt;4)-Mur2Ac(oyl-L-Ala-gamma-D-Glu-L-Lys-D-Ala-D-Ala)](n+1)-di-trans,octa-cis-undecaprenyl diphosphate + di-trans,octa-cis-undecaprenyl diphosphate + H(+)</text>
        <dbReference type="Rhea" id="RHEA:23708"/>
        <dbReference type="Rhea" id="RHEA-COMP:9602"/>
        <dbReference type="Rhea" id="RHEA-COMP:9603"/>
        <dbReference type="ChEBI" id="CHEBI:15378"/>
        <dbReference type="ChEBI" id="CHEBI:58405"/>
        <dbReference type="ChEBI" id="CHEBI:60033"/>
        <dbReference type="ChEBI" id="CHEBI:78435"/>
        <dbReference type="EC" id="2.4.99.28"/>
    </reaction>
</comment>
<dbReference type="EMBL" id="BMHF01000001">
    <property type="protein sequence ID" value="GGA24790.1"/>
    <property type="molecule type" value="Genomic_DNA"/>
</dbReference>
<keyword evidence="13" id="KW-0961">Cell wall biogenesis/degradation</keyword>